<keyword evidence="14" id="KW-1185">Reference proteome</keyword>
<feature type="region of interest" description="Disordered" evidence="10">
    <location>
        <begin position="281"/>
        <end position="345"/>
    </location>
</feature>
<dbReference type="GO" id="GO:0009653">
    <property type="term" value="P:anatomical structure morphogenesis"/>
    <property type="evidence" value="ECO:0007669"/>
    <property type="project" value="UniProtKB-ARBA"/>
</dbReference>
<feature type="compositionally biased region" description="Low complexity" evidence="10">
    <location>
        <begin position="313"/>
        <end position="332"/>
    </location>
</feature>
<dbReference type="GO" id="GO:0005829">
    <property type="term" value="C:cytosol"/>
    <property type="evidence" value="ECO:0007669"/>
    <property type="project" value="TreeGrafter"/>
</dbReference>
<evidence type="ECO:0000256" key="5">
    <source>
        <dbReference type="ARBA" id="ARBA00022777"/>
    </source>
</evidence>
<comment type="catalytic activity">
    <reaction evidence="7">
        <text>L-threonyl-[protein] + ATP = O-phospho-L-threonyl-[protein] + ADP + H(+)</text>
        <dbReference type="Rhea" id="RHEA:46608"/>
        <dbReference type="Rhea" id="RHEA-COMP:11060"/>
        <dbReference type="Rhea" id="RHEA-COMP:11605"/>
        <dbReference type="ChEBI" id="CHEBI:15378"/>
        <dbReference type="ChEBI" id="CHEBI:30013"/>
        <dbReference type="ChEBI" id="CHEBI:30616"/>
        <dbReference type="ChEBI" id="CHEBI:61977"/>
        <dbReference type="ChEBI" id="CHEBI:456216"/>
        <dbReference type="EC" id="2.7.11.11"/>
    </reaction>
</comment>
<dbReference type="FunFam" id="1.10.510.10:FF:000005">
    <property type="entry name" value="cAMP-dependent protein kinase catalytic subunit alpha"/>
    <property type="match status" value="1"/>
</dbReference>
<evidence type="ECO:0000259" key="11">
    <source>
        <dbReference type="PROSITE" id="PS50011"/>
    </source>
</evidence>
<dbReference type="GO" id="GO:0005524">
    <property type="term" value="F:ATP binding"/>
    <property type="evidence" value="ECO:0007669"/>
    <property type="project" value="UniProtKB-UniRule"/>
</dbReference>
<dbReference type="Pfam" id="PF00069">
    <property type="entry name" value="Pkinase"/>
    <property type="match status" value="1"/>
</dbReference>
<evidence type="ECO:0000256" key="1">
    <source>
        <dbReference type="ARBA" id="ARBA00012444"/>
    </source>
</evidence>
<dbReference type="PROSITE" id="PS00108">
    <property type="entry name" value="PROTEIN_KINASE_ST"/>
    <property type="match status" value="1"/>
</dbReference>
<comment type="caution">
    <text evidence="13">The sequence shown here is derived from an EMBL/GenBank/DDBJ whole genome shotgun (WGS) entry which is preliminary data.</text>
</comment>
<feature type="region of interest" description="Disordered" evidence="10">
    <location>
        <begin position="1"/>
        <end position="218"/>
    </location>
</feature>
<sequence>MTSLYDSSRPGYLSNELIASALADDGRPSSNSHSASGGPPAPPHPTQPSADPDLLDYRVAPTAPPPASHPAPPTTSASPYASQPPDSSRSYSDHPTSSASSLVNRSLGVPHDPTAPATTTTDSSPAPSNARKRSLSCVQPGSAAEEYEATPPAKYRASERPVCQSDPNPLPYTTASIYHPYHHGNPSYATTDPYHPAPPTGSPSVGQRLPRTPTSPSFQVSRALDSLSFVVSPPTPAVSQTSLTSYSVQNSSPVHPHSSLGTFLTPTYADQARLLAYSVGGHSESAHPPPPAGVEFDAGTLPYRPEPSQGTRLSASSNASSSVGSSLLSDLSPRPMSPASPVSVARPAGHVYESGNLPGKSSSGMVPTTTPVTTAVAPRPSTDHSSATTPIPSAPRTTLGDYELQVTLGTGTFGRVYLCRKHHTSEYFAMKVLRKVDVVKLKQVEHINSEREILNQVRFPFIVHLHDTFQDQVSLYMLQEYVMGGELFTHLRKAGRFPNDVTRFYAAEILLAIEYLHTKDIIYRDLKPENLLLDRRGHIKITDFGFAKKVADRTWTLCGTPEYLAPEIIQSKGHGKAVDWWALGILIYEMLAGYPPFFDDNPFGIYEKILAGRITFPSHFDASAKDLIRQLLTADRTKRLGNLRNGALDIKQHPWFQAVDWEALMARTTDAPIVPPYKHVGDTSNFDRYPEPPRETHLQSDVDPYRSLFLDF</sequence>
<dbReference type="PROSITE" id="PS00107">
    <property type="entry name" value="PROTEIN_KINASE_ATP"/>
    <property type="match status" value="1"/>
</dbReference>
<dbReference type="SMART" id="SM00133">
    <property type="entry name" value="S_TK_X"/>
    <property type="match status" value="1"/>
</dbReference>
<dbReference type="InterPro" id="IPR017441">
    <property type="entry name" value="Protein_kinase_ATP_BS"/>
</dbReference>
<feature type="domain" description="AGC-kinase C-terminal" evidence="12">
    <location>
        <begin position="657"/>
        <end position="712"/>
    </location>
</feature>
<feature type="binding site" evidence="9">
    <location>
        <position position="431"/>
    </location>
    <ligand>
        <name>ATP</name>
        <dbReference type="ChEBI" id="CHEBI:30616"/>
    </ligand>
</feature>
<dbReference type="FunFam" id="3.30.200.20:FF:000042">
    <property type="entry name" value="Aurora kinase A"/>
    <property type="match status" value="1"/>
</dbReference>
<evidence type="ECO:0000256" key="3">
    <source>
        <dbReference type="ARBA" id="ARBA00022679"/>
    </source>
</evidence>
<organism evidence="13 14">
    <name type="scientific">Tieghemiomyces parasiticus</name>
    <dbReference type="NCBI Taxonomy" id="78921"/>
    <lineage>
        <taxon>Eukaryota</taxon>
        <taxon>Fungi</taxon>
        <taxon>Fungi incertae sedis</taxon>
        <taxon>Zoopagomycota</taxon>
        <taxon>Kickxellomycotina</taxon>
        <taxon>Dimargaritomycetes</taxon>
        <taxon>Dimargaritales</taxon>
        <taxon>Dimargaritaceae</taxon>
        <taxon>Tieghemiomyces</taxon>
    </lineage>
</organism>
<comment type="catalytic activity">
    <reaction evidence="8">
        <text>L-seryl-[protein] + ATP = O-phospho-L-seryl-[protein] + ADP + H(+)</text>
        <dbReference type="Rhea" id="RHEA:17989"/>
        <dbReference type="Rhea" id="RHEA-COMP:9863"/>
        <dbReference type="Rhea" id="RHEA-COMP:11604"/>
        <dbReference type="ChEBI" id="CHEBI:15378"/>
        <dbReference type="ChEBI" id="CHEBI:29999"/>
        <dbReference type="ChEBI" id="CHEBI:30616"/>
        <dbReference type="ChEBI" id="CHEBI:83421"/>
        <dbReference type="ChEBI" id="CHEBI:456216"/>
        <dbReference type="EC" id="2.7.11.11"/>
    </reaction>
</comment>
<keyword evidence="5 13" id="KW-0418">Kinase</keyword>
<protein>
    <recommendedName>
        <fullName evidence="1">cAMP-dependent protein kinase</fullName>
        <ecNumber evidence="1">2.7.11.11</ecNumber>
    </recommendedName>
</protein>
<name>A0A9W7ZJN6_9FUNG</name>
<dbReference type="PROSITE" id="PS51285">
    <property type="entry name" value="AGC_KINASE_CTER"/>
    <property type="match status" value="1"/>
</dbReference>
<evidence type="ECO:0000256" key="10">
    <source>
        <dbReference type="SAM" id="MobiDB-lite"/>
    </source>
</evidence>
<evidence type="ECO:0000256" key="7">
    <source>
        <dbReference type="ARBA" id="ARBA00047292"/>
    </source>
</evidence>
<dbReference type="SUPFAM" id="SSF56112">
    <property type="entry name" value="Protein kinase-like (PK-like)"/>
    <property type="match status" value="1"/>
</dbReference>
<keyword evidence="4 9" id="KW-0547">Nucleotide-binding</keyword>
<dbReference type="EMBL" id="JANBPT010001251">
    <property type="protein sequence ID" value="KAJ1909168.1"/>
    <property type="molecule type" value="Genomic_DNA"/>
</dbReference>
<evidence type="ECO:0000256" key="8">
    <source>
        <dbReference type="ARBA" id="ARBA00047454"/>
    </source>
</evidence>
<dbReference type="PANTHER" id="PTHR24353">
    <property type="entry name" value="CYCLIC NUCLEOTIDE-DEPENDENT PROTEIN KINASE"/>
    <property type="match status" value="1"/>
</dbReference>
<dbReference type="Proteomes" id="UP001150569">
    <property type="component" value="Unassembled WGS sequence"/>
</dbReference>
<gene>
    <name evidence="13" type="primary">PKA4_2</name>
    <name evidence="13" type="ORF">IWQ60_011320</name>
</gene>
<dbReference type="GO" id="GO:0005952">
    <property type="term" value="C:cAMP-dependent protein kinase complex"/>
    <property type="evidence" value="ECO:0007669"/>
    <property type="project" value="TreeGrafter"/>
</dbReference>
<dbReference type="CDD" id="cd05580">
    <property type="entry name" value="STKc_PKA_like"/>
    <property type="match status" value="1"/>
</dbReference>
<keyword evidence="6 9" id="KW-0067">ATP-binding</keyword>
<dbReference type="Gene3D" id="3.30.200.20">
    <property type="entry name" value="Phosphorylase Kinase, domain 1"/>
    <property type="match status" value="1"/>
</dbReference>
<feature type="compositionally biased region" description="Low complexity" evidence="10">
    <location>
        <begin position="28"/>
        <end position="38"/>
    </location>
</feature>
<dbReference type="InterPro" id="IPR000719">
    <property type="entry name" value="Prot_kinase_dom"/>
</dbReference>
<dbReference type="EC" id="2.7.11.11" evidence="1"/>
<proteinExistence type="predicted"/>
<feature type="region of interest" description="Disordered" evidence="10">
    <location>
        <begin position="373"/>
        <end position="396"/>
    </location>
</feature>
<dbReference type="InterPro" id="IPR008271">
    <property type="entry name" value="Ser/Thr_kinase_AS"/>
</dbReference>
<dbReference type="SMART" id="SM00220">
    <property type="entry name" value="S_TKc"/>
    <property type="match status" value="1"/>
</dbReference>
<evidence type="ECO:0000256" key="6">
    <source>
        <dbReference type="ARBA" id="ARBA00022840"/>
    </source>
</evidence>
<evidence type="ECO:0000256" key="2">
    <source>
        <dbReference type="ARBA" id="ARBA00022527"/>
    </source>
</evidence>
<evidence type="ECO:0000313" key="14">
    <source>
        <dbReference type="Proteomes" id="UP001150569"/>
    </source>
</evidence>
<evidence type="ECO:0000259" key="12">
    <source>
        <dbReference type="PROSITE" id="PS51285"/>
    </source>
</evidence>
<evidence type="ECO:0000256" key="9">
    <source>
        <dbReference type="PROSITE-ProRule" id="PRU10141"/>
    </source>
</evidence>
<reference evidence="13" key="1">
    <citation type="submission" date="2022-07" db="EMBL/GenBank/DDBJ databases">
        <title>Phylogenomic reconstructions and comparative analyses of Kickxellomycotina fungi.</title>
        <authorList>
            <person name="Reynolds N.K."/>
            <person name="Stajich J.E."/>
            <person name="Barry K."/>
            <person name="Grigoriev I.V."/>
            <person name="Crous P."/>
            <person name="Smith M.E."/>
        </authorList>
    </citation>
    <scope>NUCLEOTIDE SEQUENCE</scope>
    <source>
        <strain evidence="13">RSA 861</strain>
    </source>
</reference>
<dbReference type="PROSITE" id="PS50011">
    <property type="entry name" value="PROTEIN_KINASE_DOM"/>
    <property type="match status" value="1"/>
</dbReference>
<accession>A0A9W7ZJN6</accession>
<evidence type="ECO:0000313" key="13">
    <source>
        <dbReference type="EMBL" id="KAJ1909168.1"/>
    </source>
</evidence>
<dbReference type="InterPro" id="IPR000961">
    <property type="entry name" value="AGC-kinase_C"/>
</dbReference>
<feature type="compositionally biased region" description="Polar residues" evidence="10">
    <location>
        <begin position="165"/>
        <end position="176"/>
    </location>
</feature>
<dbReference type="OrthoDB" id="63267at2759"/>
<feature type="compositionally biased region" description="Pro residues" evidence="10">
    <location>
        <begin position="62"/>
        <end position="73"/>
    </location>
</feature>
<feature type="compositionally biased region" description="Low complexity" evidence="10">
    <location>
        <begin position="112"/>
        <end position="128"/>
    </location>
</feature>
<dbReference type="InterPro" id="IPR011009">
    <property type="entry name" value="Kinase-like_dom_sf"/>
</dbReference>
<dbReference type="Gene3D" id="1.10.510.10">
    <property type="entry name" value="Transferase(Phosphotransferase) domain 1"/>
    <property type="match status" value="1"/>
</dbReference>
<dbReference type="PANTHER" id="PTHR24353:SF37">
    <property type="entry name" value="CAMP-DEPENDENT PROTEIN KINASE CATALYTIC SUBUNIT PRKX"/>
    <property type="match status" value="1"/>
</dbReference>
<keyword evidence="3 13" id="KW-0808">Transferase</keyword>
<feature type="domain" description="Protein kinase" evidence="11">
    <location>
        <begin position="402"/>
        <end position="656"/>
    </location>
</feature>
<dbReference type="GO" id="GO:0004691">
    <property type="term" value="F:cAMP-dependent protein kinase activity"/>
    <property type="evidence" value="ECO:0007669"/>
    <property type="project" value="UniProtKB-EC"/>
</dbReference>
<keyword evidence="2" id="KW-0723">Serine/threonine-protein kinase</keyword>
<dbReference type="AlphaFoldDB" id="A0A9W7ZJN6"/>
<feature type="compositionally biased region" description="Low complexity" evidence="10">
    <location>
        <begin position="74"/>
        <end position="85"/>
    </location>
</feature>
<feature type="compositionally biased region" description="Polar residues" evidence="10">
    <location>
        <begin position="86"/>
        <end position="104"/>
    </location>
</feature>
<evidence type="ECO:0000256" key="4">
    <source>
        <dbReference type="ARBA" id="ARBA00022741"/>
    </source>
</evidence>